<protein>
    <submittedName>
        <fullName evidence="1">Uncharacterized protein</fullName>
    </submittedName>
</protein>
<sequence length="106" mass="11983">MKAHAADSNLIAICLRSPPDHAHIGHIDQQGLASSGNIRSWLHALGPLHNRKTHKWKKLLPYSSFYLHHCSPACKLWASESLMSLGNWNPLTSLSTYLNNCRKIFR</sequence>
<dbReference type="EMBL" id="GISG01251339">
    <property type="protein sequence ID" value="MBA4671583.1"/>
    <property type="molecule type" value="Transcribed_RNA"/>
</dbReference>
<reference evidence="1" key="2">
    <citation type="submission" date="2020-07" db="EMBL/GenBank/DDBJ databases">
        <authorList>
            <person name="Vera ALvarez R."/>
            <person name="Arias-Moreno D.M."/>
            <person name="Jimenez-Jacinto V."/>
            <person name="Jimenez-Bremont J.F."/>
            <person name="Swaminathan K."/>
            <person name="Moose S.P."/>
            <person name="Guerrero-Gonzalez M.L."/>
            <person name="Marino-Ramirez L."/>
            <person name="Landsman D."/>
            <person name="Rodriguez-Kessler M."/>
            <person name="Delgado-Sanchez P."/>
        </authorList>
    </citation>
    <scope>NUCLEOTIDE SEQUENCE</scope>
    <source>
        <tissue evidence="1">Cladode</tissue>
    </source>
</reference>
<reference evidence="1" key="1">
    <citation type="journal article" date="2013" name="J. Plant Res.">
        <title>Effect of fungi and light on seed germination of three Opuntia species from semiarid lands of central Mexico.</title>
        <authorList>
            <person name="Delgado-Sanchez P."/>
            <person name="Jimenez-Bremont J.F."/>
            <person name="Guerrero-Gonzalez Mde L."/>
            <person name="Flores J."/>
        </authorList>
    </citation>
    <scope>NUCLEOTIDE SEQUENCE</scope>
    <source>
        <tissue evidence="1">Cladode</tissue>
    </source>
</reference>
<name>A0A7C9EPM5_OPUST</name>
<organism evidence="1">
    <name type="scientific">Opuntia streptacantha</name>
    <name type="common">Prickly pear cactus</name>
    <name type="synonym">Opuntia cardona</name>
    <dbReference type="NCBI Taxonomy" id="393608"/>
    <lineage>
        <taxon>Eukaryota</taxon>
        <taxon>Viridiplantae</taxon>
        <taxon>Streptophyta</taxon>
        <taxon>Embryophyta</taxon>
        <taxon>Tracheophyta</taxon>
        <taxon>Spermatophyta</taxon>
        <taxon>Magnoliopsida</taxon>
        <taxon>eudicotyledons</taxon>
        <taxon>Gunneridae</taxon>
        <taxon>Pentapetalae</taxon>
        <taxon>Caryophyllales</taxon>
        <taxon>Cactineae</taxon>
        <taxon>Cactaceae</taxon>
        <taxon>Opuntioideae</taxon>
        <taxon>Opuntia</taxon>
    </lineage>
</organism>
<evidence type="ECO:0000313" key="1">
    <source>
        <dbReference type="EMBL" id="MBA4671583.1"/>
    </source>
</evidence>
<accession>A0A7C9EPM5</accession>
<proteinExistence type="predicted"/>
<dbReference type="AlphaFoldDB" id="A0A7C9EPM5"/>